<sequence length="693" mass="79005">MELTVREQLILKNLRHLDHGLTVADLQKILKVSRRTVYRELASLQASLAREEIQLIKPKDQGYQLIFKNPAQMTMVDRWIDQSQGLWIDIQERQQAMALTVLLSQGVQTIEALADEFQVSYGTASKDLETISNALASYNLEIFRQPAVGLLAPDKEKVLRQVAGSLIYNGVSESEFFNHLENLSENKGRSINHYVLQMIEPASWLIAKETLAQEAIQRFDLVNDNQLQYILVMLALSIDRIKKDHQINDQVSIRGIDKDLIKLSHQIYGSISLQIGQSIALNERHFFARLLAGVNYRKDINLFNQNFDSQLTFQVKEFIQQVAKQSEIDFPADSRLFQDLLAHIQASLNRPSGLLQKIDNSVLLKVVGQYPEIFSVIENHFAQIFFREPGKDRHSLSKEELAYILLHFAASIDRMAEHRLEHTILVVCSSGIGSSQILERRIERMIPQVGQIQIAKISQLSQFNLEAYDLIVSTIQLPDFPRKYMLVSPLLLDGEIKNIKSTLAEIESSSAKPHKAKIFKQNSLLFDQVYTYLTMAHDLTTSFELRKIEQKANLQASLLFILQSLDNNIIQDPQMVAQSLLERYQLAPIGIPGSELALFHCLSHQVNQAYFGIYELDQPFTITGMDGQALTLKRMLILIGPDSISELGQKLLGHISQSIIETDQYLRTYNQGSEAEIKAMMKQVFLERIKEFE</sequence>
<evidence type="ECO:0000256" key="4">
    <source>
        <dbReference type="ARBA" id="ARBA00023163"/>
    </source>
</evidence>
<evidence type="ECO:0000259" key="5">
    <source>
        <dbReference type="PROSITE" id="PS51094"/>
    </source>
</evidence>
<evidence type="ECO:0000256" key="1">
    <source>
        <dbReference type="ARBA" id="ARBA00022679"/>
    </source>
</evidence>
<dbReference type="GO" id="GO:0006355">
    <property type="term" value="P:regulation of DNA-templated transcription"/>
    <property type="evidence" value="ECO:0007669"/>
    <property type="project" value="InterPro"/>
</dbReference>
<evidence type="ECO:0000256" key="3">
    <source>
        <dbReference type="ARBA" id="ARBA00023015"/>
    </source>
</evidence>
<dbReference type="Pfam" id="PF00359">
    <property type="entry name" value="PTS_EIIA_2"/>
    <property type="match status" value="1"/>
</dbReference>
<dbReference type="PROSITE" id="PS51094">
    <property type="entry name" value="PTS_EIIA_TYPE_2"/>
    <property type="match status" value="1"/>
</dbReference>
<dbReference type="InterPro" id="IPR013196">
    <property type="entry name" value="HTH_11"/>
</dbReference>
<dbReference type="InterPro" id="IPR011608">
    <property type="entry name" value="PRD"/>
</dbReference>
<feature type="domain" description="PTS EIIA type-2" evidence="5">
    <location>
        <begin position="538"/>
        <end position="684"/>
    </location>
</feature>
<organism evidence="8 9">
    <name type="scientific">Ignavigranum ruoffiae</name>
    <dbReference type="NCBI Taxonomy" id="89093"/>
    <lineage>
        <taxon>Bacteria</taxon>
        <taxon>Bacillati</taxon>
        <taxon>Bacillota</taxon>
        <taxon>Bacilli</taxon>
        <taxon>Lactobacillales</taxon>
        <taxon>Aerococcaceae</taxon>
        <taxon>Ignavigranum</taxon>
    </lineage>
</organism>
<dbReference type="GO" id="GO:0009401">
    <property type="term" value="P:phosphoenolpyruvate-dependent sugar phosphotransferase system"/>
    <property type="evidence" value="ECO:0007669"/>
    <property type="project" value="InterPro"/>
</dbReference>
<dbReference type="PROSITE" id="PS51099">
    <property type="entry name" value="PTS_EIIB_TYPE_2"/>
    <property type="match status" value="1"/>
</dbReference>
<dbReference type="GO" id="GO:0008982">
    <property type="term" value="F:protein-N(PI)-phosphohistidine-sugar phosphotransferase activity"/>
    <property type="evidence" value="ECO:0007669"/>
    <property type="project" value="InterPro"/>
</dbReference>
<keyword evidence="4" id="KW-0804">Transcription</keyword>
<evidence type="ECO:0000313" key="8">
    <source>
        <dbReference type="EMBL" id="SEQ11718.1"/>
    </source>
</evidence>
<dbReference type="Gene3D" id="3.40.50.2300">
    <property type="match status" value="1"/>
</dbReference>
<dbReference type="Pfam" id="PF02302">
    <property type="entry name" value="PTS_IIB"/>
    <property type="match status" value="1"/>
</dbReference>
<dbReference type="RefSeq" id="WP_159428857.1">
    <property type="nucleotide sequence ID" value="NZ_FOEN01000005.1"/>
</dbReference>
<gene>
    <name evidence="8" type="ORF">SAMN04488558_105112</name>
</gene>
<keyword evidence="9" id="KW-1185">Reference proteome</keyword>
<dbReference type="InterPro" id="IPR002178">
    <property type="entry name" value="PTS_EIIA_type-2_dom"/>
</dbReference>
<dbReference type="Gene3D" id="1.10.10.10">
    <property type="entry name" value="Winged helix-like DNA-binding domain superfamily/Winged helix DNA-binding domain"/>
    <property type="match status" value="1"/>
</dbReference>
<dbReference type="Proteomes" id="UP000198833">
    <property type="component" value="Unassembled WGS sequence"/>
</dbReference>
<dbReference type="STRING" id="89093.SAMN04488558_105112"/>
<dbReference type="PANTHER" id="PTHR30185:SF18">
    <property type="entry name" value="TRANSCRIPTIONAL REGULATOR MTLR"/>
    <property type="match status" value="1"/>
</dbReference>
<dbReference type="AlphaFoldDB" id="A0A1H9DG73"/>
<dbReference type="SUPFAM" id="SSF52794">
    <property type="entry name" value="PTS system IIB component-like"/>
    <property type="match status" value="1"/>
</dbReference>
<evidence type="ECO:0000259" key="6">
    <source>
        <dbReference type="PROSITE" id="PS51099"/>
    </source>
</evidence>
<dbReference type="PROSITE" id="PS51372">
    <property type="entry name" value="PRD_2"/>
    <property type="match status" value="1"/>
</dbReference>
<dbReference type="InterPro" id="IPR013011">
    <property type="entry name" value="PTS_EIIB_2"/>
</dbReference>
<dbReference type="SUPFAM" id="SSF63520">
    <property type="entry name" value="PTS-regulatory domain, PRD"/>
    <property type="match status" value="1"/>
</dbReference>
<protein>
    <submittedName>
        <fullName evidence="8">Transcriptional antiterminator, BglG family</fullName>
    </submittedName>
</protein>
<dbReference type="EMBL" id="FOEN01000005">
    <property type="protein sequence ID" value="SEQ11718.1"/>
    <property type="molecule type" value="Genomic_DNA"/>
</dbReference>
<dbReference type="InterPro" id="IPR036634">
    <property type="entry name" value="PRD_sf"/>
</dbReference>
<dbReference type="SUPFAM" id="SSF55804">
    <property type="entry name" value="Phoshotransferase/anion transport protein"/>
    <property type="match status" value="1"/>
</dbReference>
<keyword evidence="2" id="KW-0677">Repeat</keyword>
<keyword evidence="1" id="KW-0808">Transferase</keyword>
<feature type="domain" description="PRD" evidence="7">
    <location>
        <begin position="306"/>
        <end position="418"/>
    </location>
</feature>
<dbReference type="Pfam" id="PF00874">
    <property type="entry name" value="PRD"/>
    <property type="match status" value="1"/>
</dbReference>
<dbReference type="Gene3D" id="1.10.1790.10">
    <property type="entry name" value="PRD domain"/>
    <property type="match status" value="1"/>
</dbReference>
<dbReference type="InterPro" id="IPR003501">
    <property type="entry name" value="PTS_EIIB_2/3"/>
</dbReference>
<keyword evidence="3" id="KW-0805">Transcription regulation</keyword>
<evidence type="ECO:0000256" key="2">
    <source>
        <dbReference type="ARBA" id="ARBA00022737"/>
    </source>
</evidence>
<dbReference type="OrthoDB" id="9776005at2"/>
<name>A0A1H9DG73_9LACT</name>
<dbReference type="InterPro" id="IPR050661">
    <property type="entry name" value="BglG_antiterminators"/>
</dbReference>
<evidence type="ECO:0000313" key="9">
    <source>
        <dbReference type="Proteomes" id="UP000198833"/>
    </source>
</evidence>
<proteinExistence type="predicted"/>
<dbReference type="Gene3D" id="3.40.930.10">
    <property type="entry name" value="Mannitol-specific EII, Chain A"/>
    <property type="match status" value="1"/>
</dbReference>
<dbReference type="Pfam" id="PF08279">
    <property type="entry name" value="HTH_11"/>
    <property type="match status" value="1"/>
</dbReference>
<feature type="domain" description="PTS EIIB type-2" evidence="6">
    <location>
        <begin position="422"/>
        <end position="511"/>
    </location>
</feature>
<evidence type="ECO:0000259" key="7">
    <source>
        <dbReference type="PROSITE" id="PS51372"/>
    </source>
</evidence>
<dbReference type="InterPro" id="IPR036095">
    <property type="entry name" value="PTS_EIIB-like_sf"/>
</dbReference>
<reference evidence="8 9" key="1">
    <citation type="submission" date="2016-10" db="EMBL/GenBank/DDBJ databases">
        <authorList>
            <person name="de Groot N.N."/>
        </authorList>
    </citation>
    <scope>NUCLEOTIDE SEQUENCE [LARGE SCALE GENOMIC DNA]</scope>
    <source>
        <strain evidence="8 9">DSM 15695</strain>
    </source>
</reference>
<dbReference type="InterPro" id="IPR036388">
    <property type="entry name" value="WH-like_DNA-bd_sf"/>
</dbReference>
<dbReference type="PANTHER" id="PTHR30185">
    <property type="entry name" value="CRYPTIC BETA-GLUCOSIDE BGL OPERON ANTITERMINATOR"/>
    <property type="match status" value="1"/>
</dbReference>
<dbReference type="CDD" id="cd05568">
    <property type="entry name" value="PTS_IIB_bgl_like"/>
    <property type="match status" value="1"/>
</dbReference>
<dbReference type="InterPro" id="IPR016152">
    <property type="entry name" value="PTrfase/Anion_transptr"/>
</dbReference>
<accession>A0A1H9DG73</accession>